<evidence type="ECO:0000259" key="2">
    <source>
        <dbReference type="PROSITE" id="PS51898"/>
    </source>
</evidence>
<dbReference type="AlphaFoldDB" id="A0A841T8U1"/>
<evidence type="ECO:0000313" key="4">
    <source>
        <dbReference type="Proteomes" id="UP000574133"/>
    </source>
</evidence>
<sequence length="730" mass="85223">MTSIWNKRTKHCHGFIDKQIKDAITDFFDNEGNYADFDMSCANKIVDHLPHNLSCSSVNWSWFQYLFDSYYEKREKLIVCILISKLIKYDCYTGDYSEIVETFKWMNSGEIKPALFWLLSNSLLPFNLIVIQSDIRTSSNKNQKSISSFKTDSHNLFLSGLLRNFILSGNTSNFVAKEFYANFQASLNGKLITSPNDFNAGTFKHQYFFYKQNFSNSTVITLLKSFYLKLINDGYEILNWQDGIDRNMLQMNSFNSHYENGYLPIPLNPFDSIPESDRWLIIPNGAEKKSTKLNSFVYKPIDFSLVKDSQLKISLKHWFWNSNRSLSSRIDAANIIIKFINFIYDLRYKFNLRQVTSSEFPLDYITVEEIYSYVSFVKERKLYNAYIGVVRRYLIYLQENNLYEVDPAVYKYLVIRGYTHINTAKDIPDEDLIKIEANMKVKSTENDLQALYYILFHIAIATEFRIAQIINLKIDCLVKGAKKDYYLESHSKVSNGEKLKIPITPYTKRYIETAIKFTQEVREKCNDDSIKEHIFIHNYFSQQFKVVTVRTFSDYLKKICREEGITPYSAQNLRDTYMTKSIEYAIKNNMSLIETKILTSHKQVDTTSNHYVADKIKDYLEATHMVIIGNLNIKGTIAAESDFTDGDLVNEECGYCKHESCIKNDILDCLMCSGFIATIDRIPYFEDKISKINNHIELAKLPHEKEQFIAIKRLYLAYLAKLLELKEQVV</sequence>
<dbReference type="PROSITE" id="PS51898">
    <property type="entry name" value="TYR_RECOMBINASE"/>
    <property type="match status" value="1"/>
</dbReference>
<dbReference type="SUPFAM" id="SSF56349">
    <property type="entry name" value="DNA breaking-rejoining enzymes"/>
    <property type="match status" value="1"/>
</dbReference>
<name>A0A841T8U1_9BACL</name>
<dbReference type="GO" id="GO:0006310">
    <property type="term" value="P:DNA recombination"/>
    <property type="evidence" value="ECO:0007669"/>
    <property type="project" value="UniProtKB-KW"/>
</dbReference>
<gene>
    <name evidence="3" type="ORF">H4Q31_08455</name>
</gene>
<dbReference type="InterPro" id="IPR011010">
    <property type="entry name" value="DNA_brk_join_enz"/>
</dbReference>
<organism evidence="3 4">
    <name type="scientific">Cohnella lubricantis</name>
    <dbReference type="NCBI Taxonomy" id="2163172"/>
    <lineage>
        <taxon>Bacteria</taxon>
        <taxon>Bacillati</taxon>
        <taxon>Bacillota</taxon>
        <taxon>Bacilli</taxon>
        <taxon>Bacillales</taxon>
        <taxon>Paenibacillaceae</taxon>
        <taxon>Cohnella</taxon>
    </lineage>
</organism>
<dbReference type="Proteomes" id="UP000574133">
    <property type="component" value="Unassembled WGS sequence"/>
</dbReference>
<evidence type="ECO:0000256" key="1">
    <source>
        <dbReference type="ARBA" id="ARBA00023172"/>
    </source>
</evidence>
<dbReference type="Gene3D" id="1.10.443.10">
    <property type="entry name" value="Intergrase catalytic core"/>
    <property type="match status" value="1"/>
</dbReference>
<accession>A0A841T8U1</accession>
<keyword evidence="1" id="KW-0233">DNA recombination</keyword>
<dbReference type="GO" id="GO:0003677">
    <property type="term" value="F:DNA binding"/>
    <property type="evidence" value="ECO:0007669"/>
    <property type="project" value="InterPro"/>
</dbReference>
<keyword evidence="4" id="KW-1185">Reference proteome</keyword>
<dbReference type="EMBL" id="JACJVN010000030">
    <property type="protein sequence ID" value="MBB6677352.1"/>
    <property type="molecule type" value="Genomic_DNA"/>
</dbReference>
<reference evidence="3 4" key="1">
    <citation type="submission" date="2020-08" db="EMBL/GenBank/DDBJ databases">
        <title>Cohnella phylogeny.</title>
        <authorList>
            <person name="Dunlap C."/>
        </authorList>
    </citation>
    <scope>NUCLEOTIDE SEQUENCE [LARGE SCALE GENOMIC DNA]</scope>
    <source>
        <strain evidence="3 4">DSM 103658</strain>
    </source>
</reference>
<dbReference type="RefSeq" id="WP_185178637.1">
    <property type="nucleotide sequence ID" value="NZ_JACJVN010000030.1"/>
</dbReference>
<proteinExistence type="predicted"/>
<comment type="caution">
    <text evidence="3">The sequence shown here is derived from an EMBL/GenBank/DDBJ whole genome shotgun (WGS) entry which is preliminary data.</text>
</comment>
<feature type="domain" description="Tyr recombinase" evidence="2">
    <location>
        <begin position="422"/>
        <end position="625"/>
    </location>
</feature>
<evidence type="ECO:0000313" key="3">
    <source>
        <dbReference type="EMBL" id="MBB6677352.1"/>
    </source>
</evidence>
<protein>
    <submittedName>
        <fullName evidence="3">Site-specific integrase</fullName>
    </submittedName>
</protein>
<dbReference type="GO" id="GO:0015074">
    <property type="term" value="P:DNA integration"/>
    <property type="evidence" value="ECO:0007669"/>
    <property type="project" value="InterPro"/>
</dbReference>
<dbReference type="InterPro" id="IPR002104">
    <property type="entry name" value="Integrase_catalytic"/>
</dbReference>
<dbReference type="Pfam" id="PF00589">
    <property type="entry name" value="Phage_integrase"/>
    <property type="match status" value="1"/>
</dbReference>
<dbReference type="InterPro" id="IPR013762">
    <property type="entry name" value="Integrase-like_cat_sf"/>
</dbReference>